<organism evidence="1 2">
    <name type="scientific">Candidatus Methanobinarius endosymbioticus</name>
    <dbReference type="NCBI Taxonomy" id="2006182"/>
    <lineage>
        <taxon>Archaea</taxon>
        <taxon>Methanobacteriati</taxon>
        <taxon>Methanobacteriota</taxon>
        <taxon>Methanomada group</taxon>
        <taxon>Methanobacteria</taxon>
        <taxon>Methanobacteriales</taxon>
        <taxon>Methanobacteriaceae</taxon>
        <taxon>Candidatus Methanobinarius</taxon>
    </lineage>
</organism>
<reference evidence="1 2" key="1">
    <citation type="submission" date="2018-06" db="EMBL/GenBank/DDBJ databases">
        <title>Genomic insight into two independent archaeal endosymbiosis events.</title>
        <authorList>
            <person name="Lind A.E."/>
            <person name="Lewis W.H."/>
            <person name="Spang A."/>
            <person name="Guy L."/>
            <person name="Embley M.T."/>
            <person name="Ettema T.J.G."/>
        </authorList>
    </citation>
    <scope>NUCLEOTIDE SEQUENCE [LARGE SCALE GENOMIC DNA]</scope>
    <source>
        <strain evidence="1">NOE</strain>
    </source>
</reference>
<accession>A0A366MDB6</accession>
<dbReference type="Proteomes" id="UP000253099">
    <property type="component" value="Unassembled WGS sequence"/>
</dbReference>
<dbReference type="AlphaFoldDB" id="A0A366MDB6"/>
<protein>
    <submittedName>
        <fullName evidence="1">Uncharacterized protein</fullName>
    </submittedName>
</protein>
<evidence type="ECO:0000313" key="1">
    <source>
        <dbReference type="EMBL" id="RBQ24241.1"/>
    </source>
</evidence>
<sequence>MPVEITIVTYIVHHYTPTAKEMSKILDEYEDGILIHAKIA</sequence>
<proteinExistence type="predicted"/>
<name>A0A366MDB6_9EURY</name>
<keyword evidence="2" id="KW-1185">Reference proteome</keyword>
<comment type="caution">
    <text evidence="1">The sequence shown here is derived from an EMBL/GenBank/DDBJ whole genome shotgun (WGS) entry which is preliminary data.</text>
</comment>
<gene>
    <name evidence="1" type="ORF">ALNOE001_03580</name>
</gene>
<evidence type="ECO:0000313" key="2">
    <source>
        <dbReference type="Proteomes" id="UP000253099"/>
    </source>
</evidence>
<dbReference type="EMBL" id="NIZT01000008">
    <property type="protein sequence ID" value="RBQ24241.1"/>
    <property type="molecule type" value="Genomic_DNA"/>
</dbReference>